<dbReference type="InterPro" id="IPR051057">
    <property type="entry name" value="PI-PLC_domain"/>
</dbReference>
<dbReference type="OrthoDB" id="7984201at2759"/>
<dbReference type="EMBL" id="PKPP01002924">
    <property type="protein sequence ID" value="PWA72294.1"/>
    <property type="molecule type" value="Genomic_DNA"/>
</dbReference>
<proteinExistence type="predicted"/>
<evidence type="ECO:0000313" key="5">
    <source>
        <dbReference type="Proteomes" id="UP000245207"/>
    </source>
</evidence>
<dbReference type="GO" id="GO:0008081">
    <property type="term" value="F:phosphoric diester hydrolase activity"/>
    <property type="evidence" value="ECO:0007669"/>
    <property type="project" value="InterPro"/>
</dbReference>
<dbReference type="Gene3D" id="3.20.20.190">
    <property type="entry name" value="Phosphatidylinositol (PI) phosphodiesterase"/>
    <property type="match status" value="1"/>
</dbReference>
<evidence type="ECO:0000313" key="4">
    <source>
        <dbReference type="EMBL" id="PWA72294.1"/>
    </source>
</evidence>
<keyword evidence="2" id="KW-1133">Transmembrane helix</keyword>
<accession>A0A2U1NFK5</accession>
<dbReference type="PROSITE" id="PS50007">
    <property type="entry name" value="PIPLC_X_DOMAIN"/>
    <property type="match status" value="1"/>
</dbReference>
<dbReference type="GO" id="GO:0006629">
    <property type="term" value="P:lipid metabolic process"/>
    <property type="evidence" value="ECO:0007669"/>
    <property type="project" value="InterPro"/>
</dbReference>
<name>A0A2U1NFK5_ARTAN</name>
<evidence type="ECO:0000256" key="3">
    <source>
        <dbReference type="SAM" id="SignalP"/>
    </source>
</evidence>
<reference evidence="4 5" key="1">
    <citation type="journal article" date="2018" name="Mol. Plant">
        <title>The genome of Artemisia annua provides insight into the evolution of Asteraceae family and artemisinin biosynthesis.</title>
        <authorList>
            <person name="Shen Q."/>
            <person name="Zhang L."/>
            <person name="Liao Z."/>
            <person name="Wang S."/>
            <person name="Yan T."/>
            <person name="Shi P."/>
            <person name="Liu M."/>
            <person name="Fu X."/>
            <person name="Pan Q."/>
            <person name="Wang Y."/>
            <person name="Lv Z."/>
            <person name="Lu X."/>
            <person name="Zhang F."/>
            <person name="Jiang W."/>
            <person name="Ma Y."/>
            <person name="Chen M."/>
            <person name="Hao X."/>
            <person name="Li L."/>
            <person name="Tang Y."/>
            <person name="Lv G."/>
            <person name="Zhou Y."/>
            <person name="Sun X."/>
            <person name="Brodelius P.E."/>
            <person name="Rose J.K.C."/>
            <person name="Tang K."/>
        </authorList>
    </citation>
    <scope>NUCLEOTIDE SEQUENCE [LARGE SCALE GENOMIC DNA]</scope>
    <source>
        <strain evidence="5">cv. Huhao1</strain>
        <tissue evidence="4">Leaf</tissue>
    </source>
</reference>
<keyword evidence="5" id="KW-1185">Reference proteome</keyword>
<dbReference type="SUPFAM" id="SSF51695">
    <property type="entry name" value="PLC-like phosphodiesterases"/>
    <property type="match status" value="1"/>
</dbReference>
<dbReference type="Pfam" id="PF26178">
    <property type="entry name" value="PI-PLC_cat"/>
    <property type="match status" value="2"/>
</dbReference>
<dbReference type="PANTHER" id="PTHR13593:SF141">
    <property type="entry name" value="PLC-LIKE PHOSPHODIESTERASE, TIM BETA_ALPHA-BARREL DOMAIN SUPERFAMILY"/>
    <property type="match status" value="1"/>
</dbReference>
<dbReference type="Proteomes" id="UP000245207">
    <property type="component" value="Unassembled WGS sequence"/>
</dbReference>
<feature type="transmembrane region" description="Helical" evidence="2">
    <location>
        <begin position="527"/>
        <end position="544"/>
    </location>
</feature>
<dbReference type="AlphaFoldDB" id="A0A2U1NFK5"/>
<dbReference type="CDD" id="cd08588">
    <property type="entry name" value="PI-PLCc_At5g67130_like"/>
    <property type="match status" value="1"/>
</dbReference>
<organism evidence="4 5">
    <name type="scientific">Artemisia annua</name>
    <name type="common">Sweet wormwood</name>
    <dbReference type="NCBI Taxonomy" id="35608"/>
    <lineage>
        <taxon>Eukaryota</taxon>
        <taxon>Viridiplantae</taxon>
        <taxon>Streptophyta</taxon>
        <taxon>Embryophyta</taxon>
        <taxon>Tracheophyta</taxon>
        <taxon>Spermatophyta</taxon>
        <taxon>Magnoliopsida</taxon>
        <taxon>eudicotyledons</taxon>
        <taxon>Gunneridae</taxon>
        <taxon>Pentapetalae</taxon>
        <taxon>asterids</taxon>
        <taxon>campanulids</taxon>
        <taxon>Asterales</taxon>
        <taxon>Asteraceae</taxon>
        <taxon>Asteroideae</taxon>
        <taxon>Anthemideae</taxon>
        <taxon>Artemisiinae</taxon>
        <taxon>Artemisia</taxon>
    </lineage>
</organism>
<comment type="caution">
    <text evidence="4">The sequence shown here is derived from an EMBL/GenBank/DDBJ whole genome shotgun (WGS) entry which is preliminary data.</text>
</comment>
<sequence>MMKFTSSMFITSIIIAFLLFTRCSSLKEGETCVNDNDKRCDSGLQCGTCTGNVTVPHRCIRIQPHNPLSKERGLPYNKYTWLMTHNSFAKMGHRSDTGAILLAPMNQQDSVTAQLEMMKFTSSMFITSIIIAFLLFTRCSSLKEGETCVNDNDKSCDSGLQCGTCTGNVTVPHRCIRIQPHNPLSKERGLPYNKYTWLMTHNSFAKMGHRSDTGAILLAPMNQQDSVTAQLENGVRGLMLDMYDFEDDIWLCNSFHGKCFNYTAFQPAINVLKEVQAFLEANPAEIITIIIEDYVTTQNGLTKIFKAAGLSNFWFPVSRMPSNGSNWPTVESMIQQNQRLVVFTSKSSKEASEGIAYTWRYLVENQYGSDGMKNGSCPNRAESSPMNTTSRSLVLLNHFTDTPDFVDVCKHNSAPLIDMMNTCYDAAGKRWPNFIAVDFYKRSDGGGAPAATDLANGQLVCGCDNIDTCRPKMKFGDCNPVEESPAPSPTVEPSTSGSASTTTQSARGIGGGYKKGYAHSDSQKIQFGWLLGSGLMALIFALLTR</sequence>
<feature type="compositionally biased region" description="Low complexity" evidence="1">
    <location>
        <begin position="494"/>
        <end position="506"/>
    </location>
</feature>
<protein>
    <submittedName>
        <fullName evidence="4">PLC-like phosphodiesterase, TIM beta/alpha-barrel domain-containing protein</fullName>
    </submittedName>
</protein>
<feature type="chain" id="PRO_5015651011" evidence="3">
    <location>
        <begin position="26"/>
        <end position="545"/>
    </location>
</feature>
<dbReference type="STRING" id="35608.A0A2U1NFK5"/>
<gene>
    <name evidence="4" type="ORF">CTI12_AA269800</name>
</gene>
<dbReference type="PANTHER" id="PTHR13593">
    <property type="match status" value="1"/>
</dbReference>
<feature type="signal peptide" evidence="3">
    <location>
        <begin position="1"/>
        <end position="25"/>
    </location>
</feature>
<dbReference type="InterPro" id="IPR017946">
    <property type="entry name" value="PLC-like_Pdiesterase_TIM-brl"/>
</dbReference>
<evidence type="ECO:0000256" key="1">
    <source>
        <dbReference type="SAM" id="MobiDB-lite"/>
    </source>
</evidence>
<keyword evidence="3" id="KW-0732">Signal</keyword>
<feature type="region of interest" description="Disordered" evidence="1">
    <location>
        <begin position="480"/>
        <end position="507"/>
    </location>
</feature>
<keyword evidence="2" id="KW-0472">Membrane</keyword>
<keyword evidence="2" id="KW-0812">Transmembrane</keyword>
<evidence type="ECO:0000256" key="2">
    <source>
        <dbReference type="SAM" id="Phobius"/>
    </source>
</evidence>